<gene>
    <name evidence="1" type="primary">peb4</name>
    <name evidence="1" type="ORF">CIGN_0653</name>
</gene>
<dbReference type="GO" id="GO:0003755">
    <property type="term" value="F:peptidyl-prolyl cis-trans isomerase activity"/>
    <property type="evidence" value="ECO:0007669"/>
    <property type="project" value="InterPro"/>
</dbReference>
<dbReference type="SUPFAM" id="SSF109998">
    <property type="entry name" value="Triger factor/SurA peptide-binding domain-like"/>
    <property type="match status" value="1"/>
</dbReference>
<dbReference type="PROSITE" id="PS50198">
    <property type="entry name" value="PPIC_PPIASE_2"/>
    <property type="match status" value="1"/>
</dbReference>
<proteinExistence type="predicted"/>
<dbReference type="SUPFAM" id="SSF54534">
    <property type="entry name" value="FKBP-like"/>
    <property type="match status" value="1"/>
</dbReference>
<organism evidence="1 2">
    <name type="scientific">Campylobacter devanensis</name>
    <dbReference type="NCBI Taxonomy" id="3161138"/>
    <lineage>
        <taxon>Bacteria</taxon>
        <taxon>Pseudomonadati</taxon>
        <taxon>Campylobacterota</taxon>
        <taxon>Epsilonproteobacteria</taxon>
        <taxon>Campylobacterales</taxon>
        <taxon>Campylobacteraceae</taxon>
        <taxon>Campylobacter</taxon>
    </lineage>
</organism>
<dbReference type="AlphaFoldDB" id="A0A1X9SRR5"/>
<dbReference type="PANTHER" id="PTHR47245:SF2">
    <property type="entry name" value="PEPTIDYL-PROLYL CIS-TRANS ISOMERASE HP_0175-RELATED"/>
    <property type="match status" value="1"/>
</dbReference>
<dbReference type="Pfam" id="PF00639">
    <property type="entry name" value="Rotamase"/>
    <property type="match status" value="1"/>
</dbReference>
<reference evidence="1 2" key="1">
    <citation type="journal article" date="2017" name="Genome Biol. Evol.">
        <title>Comparative Genomic Analysis Identifies a Campylobacter Clade Deficient in Selenium Metabolism.</title>
        <authorList>
            <person name="Miller W.G."/>
            <person name="Yee E."/>
            <person name="Lopes B.S."/>
            <person name="Chapman M.H."/>
            <person name="Huynh S."/>
            <person name="Bono J.L."/>
            <person name="Parker C.T."/>
            <person name="Strachan N.J.C."/>
            <person name="Forbes K.J."/>
        </authorList>
    </citation>
    <scope>NUCLEOTIDE SEQUENCE [LARGE SCALE GENOMIC DNA]</scope>
    <source>
        <strain evidence="1 2">NCTC 13003</strain>
    </source>
</reference>
<dbReference type="Gene3D" id="1.10.8.1040">
    <property type="match status" value="1"/>
</dbReference>
<protein>
    <submittedName>
        <fullName evidence="1">SurA-like chaperone / peptidyl-prolyl cis-trans isomerase</fullName>
    </submittedName>
</protein>
<dbReference type="InterPro" id="IPR050245">
    <property type="entry name" value="PrsA_foldase"/>
</dbReference>
<evidence type="ECO:0000313" key="2">
    <source>
        <dbReference type="Proteomes" id="UP000194309"/>
    </source>
</evidence>
<dbReference type="STRING" id="1660064.CIGN_0653"/>
<dbReference type="OrthoDB" id="14196at2"/>
<dbReference type="PROSITE" id="PS01096">
    <property type="entry name" value="PPIC_PPIASE_1"/>
    <property type="match status" value="1"/>
</dbReference>
<name>A0A1X9SRR5_9BACT</name>
<dbReference type="InterPro" id="IPR000297">
    <property type="entry name" value="PPIase_PpiC"/>
</dbReference>
<keyword evidence="2" id="KW-1185">Reference proteome</keyword>
<dbReference type="InterPro" id="IPR046357">
    <property type="entry name" value="PPIase_dom_sf"/>
</dbReference>
<dbReference type="InterPro" id="IPR027304">
    <property type="entry name" value="Trigger_fact/SurA_dom_sf"/>
</dbReference>
<sequence>MKKGLFLALSLAATMSLNAAVLATVNGEEITDKDLAPLLGAHGADFDKIPDQMKKQLIDMAINGQLILEQAKKDGVEKTKEYKEALEFSQDNVLRNVWTQNEYKKVKISEADVKAFYDKNKDTIFVSPAQTKAKHILVGTQKEAEDIIAQLKGLKGDALTAKFSELAKTKSIDKGSAMNGGELGWFDESRMVPSFSKAAFALKNGTITIKPVKSEFGYHVILKEDSKAKTTVSYDKVKKNIEEQLRSEKFRTVMQDKMNELRQGAKIEYK</sequence>
<accession>A0A1X9SRR5</accession>
<dbReference type="KEGG" id="cdev:CIGN_0653"/>
<dbReference type="PANTHER" id="PTHR47245">
    <property type="entry name" value="PEPTIDYLPROLYL ISOMERASE"/>
    <property type="match status" value="1"/>
</dbReference>
<dbReference type="EMBL" id="CP018788">
    <property type="protein sequence ID" value="ARQ98949.1"/>
    <property type="molecule type" value="Genomic_DNA"/>
</dbReference>
<dbReference type="Gene3D" id="6.10.140.970">
    <property type="match status" value="1"/>
</dbReference>
<evidence type="ECO:0000313" key="1">
    <source>
        <dbReference type="EMBL" id="ARQ98949.1"/>
    </source>
</evidence>
<dbReference type="InterPro" id="IPR023058">
    <property type="entry name" value="PPIase_PpiC_CS"/>
</dbReference>
<dbReference type="Proteomes" id="UP000194309">
    <property type="component" value="Chromosome"/>
</dbReference>
<dbReference type="Gene3D" id="3.10.50.40">
    <property type="match status" value="1"/>
</dbReference>
<accession>A0A381D8Q0</accession>